<protein>
    <submittedName>
        <fullName evidence="2">Uncharacterized protein</fullName>
    </submittedName>
</protein>
<dbReference type="WBParaSite" id="nRc.2.0.1.t46273-RA">
    <property type="protein sequence ID" value="nRc.2.0.1.t46273-RA"/>
    <property type="gene ID" value="nRc.2.0.1.g46273"/>
</dbReference>
<evidence type="ECO:0000313" key="2">
    <source>
        <dbReference type="WBParaSite" id="nRc.2.0.1.t46273-RA"/>
    </source>
</evidence>
<accession>A0A915L703</accession>
<reference evidence="2" key="1">
    <citation type="submission" date="2022-11" db="UniProtKB">
        <authorList>
            <consortium name="WormBaseParasite"/>
        </authorList>
    </citation>
    <scope>IDENTIFICATION</scope>
</reference>
<dbReference type="AlphaFoldDB" id="A0A915L703"/>
<dbReference type="Proteomes" id="UP000887565">
    <property type="component" value="Unplaced"/>
</dbReference>
<sequence length="164" mass="18684">MGWGNWAEELGCMDTVETAHFALFLYKAPRLDNLSCLIQAYNTAIGLINSWMAYPQYMPFPLLPDTADIHRIFLQYHSVDHLVPLLCHQDFRAQWNLLPPHALPPTGLPSDCPRMVPQLIPWPRTNLLSWIPTRMYTSSCGRADADQYRCSPSSIAEPSQQQSI</sequence>
<evidence type="ECO:0000313" key="1">
    <source>
        <dbReference type="Proteomes" id="UP000887565"/>
    </source>
</evidence>
<proteinExistence type="predicted"/>
<name>A0A915L703_ROMCU</name>
<organism evidence="1 2">
    <name type="scientific">Romanomermis culicivorax</name>
    <name type="common">Nematode worm</name>
    <dbReference type="NCBI Taxonomy" id="13658"/>
    <lineage>
        <taxon>Eukaryota</taxon>
        <taxon>Metazoa</taxon>
        <taxon>Ecdysozoa</taxon>
        <taxon>Nematoda</taxon>
        <taxon>Enoplea</taxon>
        <taxon>Dorylaimia</taxon>
        <taxon>Mermithida</taxon>
        <taxon>Mermithoidea</taxon>
        <taxon>Mermithidae</taxon>
        <taxon>Romanomermis</taxon>
    </lineage>
</organism>
<keyword evidence="1" id="KW-1185">Reference proteome</keyword>